<dbReference type="OrthoDB" id="9797341at2"/>
<dbReference type="InterPro" id="IPR016032">
    <property type="entry name" value="Sig_transdc_resp-reg_C-effctor"/>
</dbReference>
<dbReference type="InterPro" id="IPR011006">
    <property type="entry name" value="CheY-like_superfamily"/>
</dbReference>
<dbReference type="Gene3D" id="3.40.50.2300">
    <property type="match status" value="1"/>
</dbReference>
<dbReference type="SMART" id="SM00448">
    <property type="entry name" value="REC"/>
    <property type="match status" value="1"/>
</dbReference>
<dbReference type="Proteomes" id="UP000239711">
    <property type="component" value="Unassembled WGS sequence"/>
</dbReference>
<dbReference type="InterPro" id="IPR000792">
    <property type="entry name" value="Tscrpt_reg_LuxR_C"/>
</dbReference>
<dbReference type="CDD" id="cd06170">
    <property type="entry name" value="LuxR_C_like"/>
    <property type="match status" value="1"/>
</dbReference>
<dbReference type="Pfam" id="PF00072">
    <property type="entry name" value="Response_reg"/>
    <property type="match status" value="1"/>
</dbReference>
<dbReference type="PANTHER" id="PTHR43214">
    <property type="entry name" value="TWO-COMPONENT RESPONSE REGULATOR"/>
    <property type="match status" value="1"/>
</dbReference>
<keyword evidence="2" id="KW-0805">Transcription regulation</keyword>
<dbReference type="GO" id="GO:0003677">
    <property type="term" value="F:DNA binding"/>
    <property type="evidence" value="ECO:0007669"/>
    <property type="project" value="UniProtKB-KW"/>
</dbReference>
<sequence>MIRIFITDDHPIVLDGLKNLITSQEDMQLAGLFRNGADTIAALKQEVPDVLLLDINLPDISGIELSRQFSDSYPDLRIIVLSIHNEKAVIGSVLKNNVKGYLLKNSAGDEIIDAIHQVMEGETYLCLQVREIYNNGHGSGLEAVPVITRREKEVLSLIAEGFTSSQIADKLFISTHTVDSHRKNLMEKFNTNSIAAVVKRATEYKLF</sequence>
<dbReference type="RefSeq" id="WP_105716566.1">
    <property type="nucleotide sequence ID" value="NZ_PVBQ01000005.1"/>
</dbReference>
<evidence type="ECO:0000313" key="8">
    <source>
        <dbReference type="EMBL" id="PRD47939.1"/>
    </source>
</evidence>
<name>A0A2S9J5C7_9SPHI</name>
<dbReference type="SUPFAM" id="SSF52172">
    <property type="entry name" value="CheY-like"/>
    <property type="match status" value="1"/>
</dbReference>
<dbReference type="InterPro" id="IPR039420">
    <property type="entry name" value="WalR-like"/>
</dbReference>
<comment type="caution">
    <text evidence="8">The sequence shown here is derived from an EMBL/GenBank/DDBJ whole genome shotgun (WGS) entry which is preliminary data.</text>
</comment>
<dbReference type="AlphaFoldDB" id="A0A2S9J5C7"/>
<dbReference type="EMBL" id="PVBQ01000005">
    <property type="protein sequence ID" value="PRD47939.1"/>
    <property type="molecule type" value="Genomic_DNA"/>
</dbReference>
<dbReference type="SUPFAM" id="SSF46894">
    <property type="entry name" value="C-terminal effector domain of the bipartite response regulators"/>
    <property type="match status" value="1"/>
</dbReference>
<dbReference type="CDD" id="cd17535">
    <property type="entry name" value="REC_NarL-like"/>
    <property type="match status" value="1"/>
</dbReference>
<dbReference type="PRINTS" id="PR00038">
    <property type="entry name" value="HTHLUXR"/>
</dbReference>
<dbReference type="PROSITE" id="PS00622">
    <property type="entry name" value="HTH_LUXR_1"/>
    <property type="match status" value="1"/>
</dbReference>
<reference evidence="8 9" key="1">
    <citation type="submission" date="2018-02" db="EMBL/GenBank/DDBJ databases">
        <title>The draft genome of Sphingobacterium sp. 5JN-11.</title>
        <authorList>
            <person name="Liu L."/>
            <person name="Li L."/>
            <person name="Liang L."/>
            <person name="Zhang X."/>
            <person name="Wang T."/>
        </authorList>
    </citation>
    <scope>NUCLEOTIDE SEQUENCE [LARGE SCALE GENOMIC DNA]</scope>
    <source>
        <strain evidence="8 9">5JN-11</strain>
    </source>
</reference>
<feature type="domain" description="Response regulatory" evidence="7">
    <location>
        <begin position="3"/>
        <end position="119"/>
    </location>
</feature>
<protein>
    <submittedName>
        <fullName evidence="8">DNA-binding response regulator</fullName>
    </submittedName>
</protein>
<feature type="domain" description="HTH luxR-type" evidence="6">
    <location>
        <begin position="140"/>
        <end position="205"/>
    </location>
</feature>
<gene>
    <name evidence="8" type="ORF">C5745_08530</name>
</gene>
<keyword evidence="4" id="KW-0804">Transcription</keyword>
<dbReference type="GO" id="GO:0000160">
    <property type="term" value="P:phosphorelay signal transduction system"/>
    <property type="evidence" value="ECO:0007669"/>
    <property type="project" value="InterPro"/>
</dbReference>
<evidence type="ECO:0000256" key="2">
    <source>
        <dbReference type="ARBA" id="ARBA00023015"/>
    </source>
</evidence>
<dbReference type="InterPro" id="IPR058245">
    <property type="entry name" value="NreC/VraR/RcsB-like_REC"/>
</dbReference>
<dbReference type="SMART" id="SM00421">
    <property type="entry name" value="HTH_LUXR"/>
    <property type="match status" value="1"/>
</dbReference>
<feature type="modified residue" description="4-aspartylphosphate" evidence="5">
    <location>
        <position position="54"/>
    </location>
</feature>
<dbReference type="InterPro" id="IPR001789">
    <property type="entry name" value="Sig_transdc_resp-reg_receiver"/>
</dbReference>
<dbReference type="PROSITE" id="PS50043">
    <property type="entry name" value="HTH_LUXR_2"/>
    <property type="match status" value="1"/>
</dbReference>
<evidence type="ECO:0000259" key="6">
    <source>
        <dbReference type="PROSITE" id="PS50043"/>
    </source>
</evidence>
<keyword evidence="9" id="KW-1185">Reference proteome</keyword>
<dbReference type="PANTHER" id="PTHR43214:SF41">
    <property type="entry name" value="NITRATE_NITRITE RESPONSE REGULATOR PROTEIN NARP"/>
    <property type="match status" value="1"/>
</dbReference>
<accession>A0A2S9J5C7</accession>
<evidence type="ECO:0000256" key="3">
    <source>
        <dbReference type="ARBA" id="ARBA00023125"/>
    </source>
</evidence>
<keyword evidence="1 5" id="KW-0597">Phosphoprotein</keyword>
<evidence type="ECO:0000259" key="7">
    <source>
        <dbReference type="PROSITE" id="PS50110"/>
    </source>
</evidence>
<evidence type="ECO:0000256" key="1">
    <source>
        <dbReference type="ARBA" id="ARBA00022553"/>
    </source>
</evidence>
<evidence type="ECO:0000256" key="4">
    <source>
        <dbReference type="ARBA" id="ARBA00023163"/>
    </source>
</evidence>
<organism evidence="8 9">
    <name type="scientific">Sphingobacterium haloxyli</name>
    <dbReference type="NCBI Taxonomy" id="2100533"/>
    <lineage>
        <taxon>Bacteria</taxon>
        <taxon>Pseudomonadati</taxon>
        <taxon>Bacteroidota</taxon>
        <taxon>Sphingobacteriia</taxon>
        <taxon>Sphingobacteriales</taxon>
        <taxon>Sphingobacteriaceae</taxon>
        <taxon>Sphingobacterium</taxon>
    </lineage>
</organism>
<keyword evidence="3 8" id="KW-0238">DNA-binding</keyword>
<proteinExistence type="predicted"/>
<dbReference type="Pfam" id="PF00196">
    <property type="entry name" value="GerE"/>
    <property type="match status" value="1"/>
</dbReference>
<dbReference type="PROSITE" id="PS50110">
    <property type="entry name" value="RESPONSE_REGULATORY"/>
    <property type="match status" value="1"/>
</dbReference>
<evidence type="ECO:0000256" key="5">
    <source>
        <dbReference type="PROSITE-ProRule" id="PRU00169"/>
    </source>
</evidence>
<dbReference type="GO" id="GO:0006355">
    <property type="term" value="P:regulation of DNA-templated transcription"/>
    <property type="evidence" value="ECO:0007669"/>
    <property type="project" value="InterPro"/>
</dbReference>
<evidence type="ECO:0000313" key="9">
    <source>
        <dbReference type="Proteomes" id="UP000239711"/>
    </source>
</evidence>